<dbReference type="EMBL" id="PEDP01003254">
    <property type="protein sequence ID" value="POS82301.1"/>
    <property type="molecule type" value="Genomic_DNA"/>
</dbReference>
<dbReference type="Proteomes" id="UP000237438">
    <property type="component" value="Unassembled WGS sequence"/>
</dbReference>
<evidence type="ECO:0000313" key="3">
    <source>
        <dbReference type="Proteomes" id="UP000237438"/>
    </source>
</evidence>
<accession>A0A2S4PJU7</accession>
<proteinExistence type="predicted"/>
<sequence>MISLESTSNCILGSERTGPGKTITGVGVLLSFILTAVASNLFSNIIIWGEPR</sequence>
<dbReference type="OrthoDB" id="5414615at2759"/>
<protein>
    <submittedName>
        <fullName evidence="2">Uncharacterized protein</fullName>
    </submittedName>
</protein>
<evidence type="ECO:0000313" key="2">
    <source>
        <dbReference type="EMBL" id="POS82301.1"/>
    </source>
</evidence>
<keyword evidence="1" id="KW-0812">Transmembrane</keyword>
<organism evidence="2 3">
    <name type="scientific">Erysiphe pulchra</name>
    <dbReference type="NCBI Taxonomy" id="225359"/>
    <lineage>
        <taxon>Eukaryota</taxon>
        <taxon>Fungi</taxon>
        <taxon>Dikarya</taxon>
        <taxon>Ascomycota</taxon>
        <taxon>Pezizomycotina</taxon>
        <taxon>Leotiomycetes</taxon>
        <taxon>Erysiphales</taxon>
        <taxon>Erysiphaceae</taxon>
        <taxon>Erysiphe</taxon>
    </lineage>
</organism>
<evidence type="ECO:0000256" key="1">
    <source>
        <dbReference type="SAM" id="Phobius"/>
    </source>
</evidence>
<gene>
    <name evidence="2" type="ORF">EPUL_006357</name>
</gene>
<keyword evidence="1" id="KW-0472">Membrane</keyword>
<reference evidence="2 3" key="1">
    <citation type="submission" date="2017-10" db="EMBL/GenBank/DDBJ databases">
        <title>Development of genomic resources for the powdery mildew, Erysiphe pulchra.</title>
        <authorList>
            <person name="Wadl P.A."/>
            <person name="Mack B.M."/>
            <person name="Moore G."/>
            <person name="Beltz S.B."/>
        </authorList>
    </citation>
    <scope>NUCLEOTIDE SEQUENCE [LARGE SCALE GENOMIC DNA]</scope>
    <source>
        <strain evidence="2">Cflorida</strain>
    </source>
</reference>
<comment type="caution">
    <text evidence="2">The sequence shown here is derived from an EMBL/GenBank/DDBJ whole genome shotgun (WGS) entry which is preliminary data.</text>
</comment>
<dbReference type="AlphaFoldDB" id="A0A2S4PJU7"/>
<keyword evidence="3" id="KW-1185">Reference proteome</keyword>
<feature type="non-terminal residue" evidence="2">
    <location>
        <position position="52"/>
    </location>
</feature>
<keyword evidence="1" id="KW-1133">Transmembrane helix</keyword>
<feature type="transmembrane region" description="Helical" evidence="1">
    <location>
        <begin position="23"/>
        <end position="47"/>
    </location>
</feature>
<name>A0A2S4PJU7_9PEZI</name>